<dbReference type="InterPro" id="IPR055393">
    <property type="entry name" value="Beta-prop_EDC4L"/>
</dbReference>
<evidence type="ECO:0000256" key="1">
    <source>
        <dbReference type="ARBA" id="ARBA00004201"/>
    </source>
</evidence>
<dbReference type="InterPro" id="IPR044938">
    <property type="entry name" value="EDC4_C_sf"/>
</dbReference>
<comment type="similarity">
    <text evidence="2">Belongs to the WD repeat EDC4 family.</text>
</comment>
<evidence type="ECO:0000256" key="5">
    <source>
        <dbReference type="ARBA" id="ARBA00022737"/>
    </source>
</evidence>
<evidence type="ECO:0000256" key="6">
    <source>
        <dbReference type="SAM" id="MobiDB-lite"/>
    </source>
</evidence>
<feature type="domain" description="EDC4-like protein pdc1 beta-propeller" evidence="7">
    <location>
        <begin position="652"/>
        <end position="809"/>
    </location>
</feature>
<feature type="compositionally biased region" description="Low complexity" evidence="6">
    <location>
        <begin position="13"/>
        <end position="24"/>
    </location>
</feature>
<feature type="compositionally biased region" description="Low complexity" evidence="6">
    <location>
        <begin position="1037"/>
        <end position="1054"/>
    </location>
</feature>
<dbReference type="SUPFAM" id="SSF50978">
    <property type="entry name" value="WD40 repeat-like"/>
    <property type="match status" value="1"/>
</dbReference>
<dbReference type="Gene3D" id="1.10.220.100">
    <property type="entry name" value="conserved c-terminal region of ge- 1"/>
    <property type="match status" value="1"/>
</dbReference>
<dbReference type="OrthoDB" id="21128at2759"/>
<dbReference type="EMBL" id="ML995476">
    <property type="protein sequence ID" value="KAF2145992.1"/>
    <property type="molecule type" value="Genomic_DNA"/>
</dbReference>
<dbReference type="GO" id="GO:0031087">
    <property type="term" value="P:deadenylation-independent decapping of nuclear-transcribed mRNA"/>
    <property type="evidence" value="ECO:0007669"/>
    <property type="project" value="InterPro"/>
</dbReference>
<dbReference type="Gene3D" id="2.130.10.10">
    <property type="entry name" value="YVTN repeat-like/Quinoprotein amine dehydrogenase"/>
    <property type="match status" value="1"/>
</dbReference>
<feature type="region of interest" description="Disordered" evidence="6">
    <location>
        <begin position="941"/>
        <end position="986"/>
    </location>
</feature>
<evidence type="ECO:0000313" key="9">
    <source>
        <dbReference type="Proteomes" id="UP000799438"/>
    </source>
</evidence>
<evidence type="ECO:0000256" key="3">
    <source>
        <dbReference type="ARBA" id="ARBA00022490"/>
    </source>
</evidence>
<feature type="compositionally biased region" description="Polar residues" evidence="6">
    <location>
        <begin position="25"/>
        <end position="45"/>
    </location>
</feature>
<dbReference type="GeneID" id="54293916"/>
<dbReference type="InterPro" id="IPR036322">
    <property type="entry name" value="WD40_repeat_dom_sf"/>
</dbReference>
<dbReference type="InterPro" id="IPR045152">
    <property type="entry name" value="EDC4-like"/>
</dbReference>
<evidence type="ECO:0000259" key="7">
    <source>
        <dbReference type="Pfam" id="PF24106"/>
    </source>
</evidence>
<proteinExistence type="inferred from homology"/>
<dbReference type="PANTHER" id="PTHR15598">
    <property type="entry name" value="ENHANCER OF MRNA-DECAPPING PROTEIN 4"/>
    <property type="match status" value="1"/>
</dbReference>
<feature type="region of interest" description="Disordered" evidence="6">
    <location>
        <begin position="1338"/>
        <end position="1363"/>
    </location>
</feature>
<gene>
    <name evidence="8" type="ORF">K452DRAFT_219610</name>
</gene>
<keyword evidence="9" id="KW-1185">Reference proteome</keyword>
<feature type="region of interest" description="Disordered" evidence="6">
    <location>
        <begin position="1"/>
        <end position="175"/>
    </location>
</feature>
<dbReference type="RefSeq" id="XP_033401704.1">
    <property type="nucleotide sequence ID" value="XM_033536420.1"/>
</dbReference>
<reference evidence="8" key="1">
    <citation type="journal article" date="2020" name="Stud. Mycol.">
        <title>101 Dothideomycetes genomes: a test case for predicting lifestyles and emergence of pathogens.</title>
        <authorList>
            <person name="Haridas S."/>
            <person name="Albert R."/>
            <person name="Binder M."/>
            <person name="Bloem J."/>
            <person name="Labutti K."/>
            <person name="Salamov A."/>
            <person name="Andreopoulos B."/>
            <person name="Baker S."/>
            <person name="Barry K."/>
            <person name="Bills G."/>
            <person name="Bluhm B."/>
            <person name="Cannon C."/>
            <person name="Castanera R."/>
            <person name="Culley D."/>
            <person name="Daum C."/>
            <person name="Ezra D."/>
            <person name="Gonzalez J."/>
            <person name="Henrissat B."/>
            <person name="Kuo A."/>
            <person name="Liang C."/>
            <person name="Lipzen A."/>
            <person name="Lutzoni F."/>
            <person name="Magnuson J."/>
            <person name="Mondo S."/>
            <person name="Nolan M."/>
            <person name="Ohm R."/>
            <person name="Pangilinan J."/>
            <person name="Park H.-J."/>
            <person name="Ramirez L."/>
            <person name="Alfaro M."/>
            <person name="Sun H."/>
            <person name="Tritt A."/>
            <person name="Yoshinaga Y."/>
            <person name="Zwiers L.-H."/>
            <person name="Turgeon B."/>
            <person name="Goodwin S."/>
            <person name="Spatafora J."/>
            <person name="Crous P."/>
            <person name="Grigoriev I."/>
        </authorList>
    </citation>
    <scope>NUCLEOTIDE SEQUENCE</scope>
    <source>
        <strain evidence="8">CBS 121167</strain>
    </source>
</reference>
<feature type="region of interest" description="Disordered" evidence="6">
    <location>
        <begin position="268"/>
        <end position="331"/>
    </location>
</feature>
<protein>
    <recommendedName>
        <fullName evidence="7">EDC4-like protein pdc1 beta-propeller domain-containing protein</fullName>
    </recommendedName>
</protein>
<dbReference type="FunFam" id="2.130.10.10:FF:000817">
    <property type="entry name" value="WGS project CABT00000000 data, contig 2.15"/>
    <property type="match status" value="1"/>
</dbReference>
<feature type="compositionally biased region" description="Polar residues" evidence="6">
    <location>
        <begin position="941"/>
        <end position="960"/>
    </location>
</feature>
<evidence type="ECO:0000256" key="2">
    <source>
        <dbReference type="ARBA" id="ARBA00009639"/>
    </source>
</evidence>
<feature type="compositionally biased region" description="Polar residues" evidence="6">
    <location>
        <begin position="977"/>
        <end position="986"/>
    </location>
</feature>
<evidence type="ECO:0000256" key="4">
    <source>
        <dbReference type="ARBA" id="ARBA00022574"/>
    </source>
</evidence>
<evidence type="ECO:0000313" key="8">
    <source>
        <dbReference type="EMBL" id="KAF2145992.1"/>
    </source>
</evidence>
<feature type="compositionally biased region" description="Polar residues" evidence="6">
    <location>
        <begin position="1338"/>
        <end position="1352"/>
    </location>
</feature>
<keyword evidence="3" id="KW-0963">Cytoplasm</keyword>
<keyword evidence="4" id="KW-0853">WD repeat</keyword>
<sequence length="1502" mass="162673">MADLQELFARLKSPSNSASSPGASQTGASTANQGYLQPSVSSPIFSPQPGGPQPHHPSAIMSPNSSTAHTPAPETSNSDRTTSLLNLLKFNQPSATPTSLPDTAADRRPPSSLYQDMQGGQQGVPGRATSASDLVASFMRKPPSSAAVQSPTIASPAPNRPDMGAASSNANPQDLLLRLLNHPKPPQTDTPLQPQAVETNVPQANIDDLTQDLADARLEPSNASAAMPSTSSPLHIFGGSSVSQPAPFEPATAAPKNPLFTYVNPFEQLSASSPRNRTPKPEARSGTSTPKVEILKHGRETPSAISGAAPAFKSRKLSATGSPSPVYESREPGTVAEALNEVGQIVDKQVEEAVADLNKESKATDGREPLQETDLNKAVHEVAVEAKEQLDDKEIRREFEKEIPKELAKAIEDVVDDVAQEKVADSWESAEDSPGKEDGNAVIVYNFPMKPFVSIDIKKLQDPPIPIRQDNIMDIARLKKDFDQIDRNLVTVSKTFIAYALSKHGGFRLIRQDTGKYKQVFNATKERIFNLQVCTSSISTPSSPTHEVETVLATGVDGSVFWTTIVGSHGDTFGEDNLEEQGFIFPPVPAQDDNTSGGQLKTRAKKSSRHPDFFGVGRGKSIFIVWPHIARSSEYTDAKTRICDSDRYLSERCLRIVTGKAGKDFAFSEDDTVIASLDKAGRLRFWDIRDLVTESLNGQAVGRMPPREVRTPMLQLNTVAPGDKSWPTSVFFLDKERPCAKGIALRYLIVGLKQNHTLQLWDLGLGKPVQEINFPHENESDAICSIAYHPKTGLLAVGHPTRNSIYFIHLSAPRYNLPAMSQAKYFTRLAERDPDLPRPESTAIMSGIREYSFASKGQLRSLEMLNEPAASPESYAPDDAPLFELYIMHSKGVTCLGIRKDDLGWSQENKVLHPVDAEAGGHIALNNIRVLSALEVAPSTTESSANGEAAAQNASNTRSSRAPVKEAPRKEPAPRSRATSQAPETASMIASTLQRVENQQDADRAAIINGGDKSEKKKKKKAAAAAASETASQVSTAPKATAPAAAPPSYANIAQRAKTPPSFEQPKAVEEKPIAKAPETEVPEWATKLLGQLQPAAPAPSAPAAFDPEMLRKLEEGISVEFNKSLGNGLETLYHRFDEDKRVQDAAGAAKMDAVLRLVSSTLTENVEKTLSRIVTQNIQKTILPSLSDLVTTTIERRLAETLGQTVSASIPREVKATLPSAVNTSMRDPETLRLISDLVSHKVTQHMDSNMATSLRNSIGNTFSTVAVNAAQQLSGDMERRMGEQLRQAEIQRQHDAAKIDRLTNLVTGLAEAVHAMSASQSSFQEEILKLQRQVAQTEGSVRSAPSTGRSTAPPAKGPEEIEQDEITRLMSDGSYEEGTIMWLQSPRQAELFDQLFVRCNPAYIQSLSPLVALSVSAAVTASLETNIAERMMWLDAVFSTINPKDADILEVAPKIMDVLSTRLQGAYMQIAETTPNNPVLRKISNLSRRAKELKALAGVS</sequence>
<dbReference type="GO" id="GO:0000932">
    <property type="term" value="C:P-body"/>
    <property type="evidence" value="ECO:0007669"/>
    <property type="project" value="UniProtKB-SubCell"/>
</dbReference>
<dbReference type="Pfam" id="PF24106">
    <property type="entry name" value="Beta-prop_EDC4L"/>
    <property type="match status" value="1"/>
</dbReference>
<organism evidence="8 9">
    <name type="scientific">Aplosporella prunicola CBS 121167</name>
    <dbReference type="NCBI Taxonomy" id="1176127"/>
    <lineage>
        <taxon>Eukaryota</taxon>
        <taxon>Fungi</taxon>
        <taxon>Dikarya</taxon>
        <taxon>Ascomycota</taxon>
        <taxon>Pezizomycotina</taxon>
        <taxon>Dothideomycetes</taxon>
        <taxon>Dothideomycetes incertae sedis</taxon>
        <taxon>Botryosphaeriales</taxon>
        <taxon>Aplosporellaceae</taxon>
        <taxon>Aplosporella</taxon>
    </lineage>
</organism>
<accession>A0A6A6BPH6</accession>
<feature type="compositionally biased region" description="Basic and acidic residues" evidence="6">
    <location>
        <begin position="963"/>
        <end position="974"/>
    </location>
</feature>
<dbReference type="InterPro" id="IPR015943">
    <property type="entry name" value="WD40/YVTN_repeat-like_dom_sf"/>
</dbReference>
<comment type="subcellular location">
    <subcellularLocation>
        <location evidence="1">Cytoplasm</location>
        <location evidence="1">P-body</location>
    </subcellularLocation>
</comment>
<keyword evidence="5" id="KW-0677">Repeat</keyword>
<feature type="region of interest" description="Disordered" evidence="6">
    <location>
        <begin position="1007"/>
        <end position="1080"/>
    </location>
</feature>
<dbReference type="PANTHER" id="PTHR15598:SF5">
    <property type="entry name" value="ENHANCER OF MRNA-DECAPPING PROTEIN 4"/>
    <property type="match status" value="1"/>
</dbReference>
<feature type="compositionally biased region" description="Polar residues" evidence="6">
    <location>
        <begin position="61"/>
        <end position="101"/>
    </location>
</feature>
<dbReference type="Proteomes" id="UP000799438">
    <property type="component" value="Unassembled WGS sequence"/>
</dbReference>
<name>A0A6A6BPH6_9PEZI</name>